<protein>
    <submittedName>
        <fullName evidence="3">Arylamine n-acetyl transferase</fullName>
    </submittedName>
</protein>
<dbReference type="InterPro" id="IPR001447">
    <property type="entry name" value="Arylamine_N-AcTrfase"/>
</dbReference>
<gene>
    <name evidence="3" type="ORF">GCM10014713_22890</name>
</gene>
<dbReference type="AlphaFoldDB" id="A0A918H224"/>
<dbReference type="PANTHER" id="PTHR11786:SF0">
    <property type="entry name" value="ARYLAMINE N-ACETYLTRANSFERASE 4-RELATED"/>
    <property type="match status" value="1"/>
</dbReference>
<name>A0A918H224_9ACTN</name>
<accession>A0A918H224</accession>
<dbReference type="Gene3D" id="3.30.2140.10">
    <property type="entry name" value="Arylamine N-acetyltransferase"/>
    <property type="match status" value="1"/>
</dbReference>
<dbReference type="PANTHER" id="PTHR11786">
    <property type="entry name" value="N-HYDROXYARYLAMINE O-ACETYLTRANSFERASE"/>
    <property type="match status" value="1"/>
</dbReference>
<dbReference type="Proteomes" id="UP000619486">
    <property type="component" value="Unassembled WGS sequence"/>
</dbReference>
<keyword evidence="4" id="KW-1185">Reference proteome</keyword>
<reference evidence="3" key="2">
    <citation type="submission" date="2020-09" db="EMBL/GenBank/DDBJ databases">
        <authorList>
            <person name="Sun Q."/>
            <person name="Ohkuma M."/>
        </authorList>
    </citation>
    <scope>NUCLEOTIDE SEQUENCE</scope>
    <source>
        <strain evidence="3">JCM 3172</strain>
    </source>
</reference>
<organism evidence="3 4">
    <name type="scientific">Streptomyces purpureus</name>
    <dbReference type="NCBI Taxonomy" id="1951"/>
    <lineage>
        <taxon>Bacteria</taxon>
        <taxon>Bacillati</taxon>
        <taxon>Actinomycetota</taxon>
        <taxon>Actinomycetes</taxon>
        <taxon>Kitasatosporales</taxon>
        <taxon>Streptomycetaceae</taxon>
        <taxon>Streptomyces</taxon>
    </lineage>
</organism>
<dbReference type="RefSeq" id="WP_229832872.1">
    <property type="nucleotide sequence ID" value="NZ_BMQQ01000006.1"/>
</dbReference>
<dbReference type="Pfam" id="PF00797">
    <property type="entry name" value="Acetyltransf_2"/>
    <property type="match status" value="1"/>
</dbReference>
<dbReference type="InterPro" id="IPR038765">
    <property type="entry name" value="Papain-like_cys_pep_sf"/>
</dbReference>
<dbReference type="EMBL" id="BMQQ01000006">
    <property type="protein sequence ID" value="GGT28684.1"/>
    <property type="molecule type" value="Genomic_DNA"/>
</dbReference>
<comment type="similarity">
    <text evidence="1 2">Belongs to the arylamine N-acetyltransferase family.</text>
</comment>
<reference evidence="3" key="1">
    <citation type="journal article" date="2014" name="Int. J. Syst. Evol. Microbiol.">
        <title>Complete genome sequence of Corynebacterium casei LMG S-19264T (=DSM 44701T), isolated from a smear-ripened cheese.</title>
        <authorList>
            <consortium name="US DOE Joint Genome Institute (JGI-PGF)"/>
            <person name="Walter F."/>
            <person name="Albersmeier A."/>
            <person name="Kalinowski J."/>
            <person name="Ruckert C."/>
        </authorList>
    </citation>
    <scope>NUCLEOTIDE SEQUENCE</scope>
    <source>
        <strain evidence="3">JCM 3172</strain>
    </source>
</reference>
<comment type="caution">
    <text evidence="3">The sequence shown here is derived from an EMBL/GenBank/DDBJ whole genome shotgun (WGS) entry which is preliminary data.</text>
</comment>
<keyword evidence="3" id="KW-0808">Transferase</keyword>
<evidence type="ECO:0000256" key="1">
    <source>
        <dbReference type="ARBA" id="ARBA00006547"/>
    </source>
</evidence>
<dbReference type="PRINTS" id="PR01543">
    <property type="entry name" value="ANATRNSFRASE"/>
</dbReference>
<dbReference type="SUPFAM" id="SSF54001">
    <property type="entry name" value="Cysteine proteinases"/>
    <property type="match status" value="1"/>
</dbReference>
<proteinExistence type="inferred from homology"/>
<dbReference type="Gene3D" id="2.40.128.150">
    <property type="entry name" value="Cysteine proteinases"/>
    <property type="match status" value="1"/>
</dbReference>
<evidence type="ECO:0000313" key="4">
    <source>
        <dbReference type="Proteomes" id="UP000619486"/>
    </source>
</evidence>
<sequence length="292" mass="33157">MLGTDAMLGTYGLPTEVETAQEWQSDRLDLDAYLDRIGFTGARTPTADTLARVHRGHMSTITFENVDIALGRPVSLDLDRIQDKLVRAGRGGYCYENNLLLAAALDRLGFPVTRLLARIRQGETRRRFRTHTVLLVRAEGRIWLADAGYGHSGLIDPMPLEDGATVTVAEWTWRLVADGPDWIVQCARRGDWFDMYAFRQEPQFRIDFEAAHYLSSTRPGSPFVGQLVAQRESEKERRLLQDKVLVTEYPDGREERQELSAADTVLALRELFAVALTDEDERELLRFFARKG</sequence>
<evidence type="ECO:0000313" key="3">
    <source>
        <dbReference type="EMBL" id="GGT28684.1"/>
    </source>
</evidence>
<dbReference type="GO" id="GO:0016407">
    <property type="term" value="F:acetyltransferase activity"/>
    <property type="evidence" value="ECO:0007669"/>
    <property type="project" value="InterPro"/>
</dbReference>
<evidence type="ECO:0000256" key="2">
    <source>
        <dbReference type="RuleBase" id="RU003452"/>
    </source>
</evidence>